<dbReference type="EMBL" id="KV417504">
    <property type="protein sequence ID" value="KZP28335.1"/>
    <property type="molecule type" value="Genomic_DNA"/>
</dbReference>
<gene>
    <name evidence="1" type="ORF">FIBSPDRAFT_947914</name>
</gene>
<sequence length="439" mass="49389">MVNVSAKCDLQSTTTALQVQVYNHNTLVPTSPTHYCHMHTIEDGNCSQLPQEMVDAIIDFLCDDRVALTACSLASRSLLPETRHHLFSKITLTTENIPRFVMLLEDPSPHTIASSVHTIILSRSYHPWPIAAIDRPTAQLRAVRCLRLRHVNLLSDRHNDACDARSRRPIQELITLLGSVEELELDEVHFDNIYHLMDVVYASQKLKWLSLGSLNLRGSVTLPLAADKEARARLADGPRFSLRYLSLETNKPEISQSIMEWVMSRNPVPIVRSMICAARDLENPMLQEITRRVGGSVMRLWIIFIAGNPLPIPDLHTISEFTSITDLHLGLVIPWQGPGPDVILPVAQALACIKSPHIRIITIEAHSHIHRFKTMLDWQGIADILATPPFADLQSLRVRWRENGRVMREAQVSAEDFRKNGLLALLPALSNKLHSQTAN</sequence>
<dbReference type="Proteomes" id="UP000076532">
    <property type="component" value="Unassembled WGS sequence"/>
</dbReference>
<dbReference type="AlphaFoldDB" id="A0A166RJE7"/>
<proteinExistence type="predicted"/>
<keyword evidence="2" id="KW-1185">Reference proteome</keyword>
<dbReference type="OrthoDB" id="2977329at2759"/>
<evidence type="ECO:0000313" key="1">
    <source>
        <dbReference type="EMBL" id="KZP28335.1"/>
    </source>
</evidence>
<evidence type="ECO:0000313" key="2">
    <source>
        <dbReference type="Proteomes" id="UP000076532"/>
    </source>
</evidence>
<organism evidence="1 2">
    <name type="scientific">Athelia psychrophila</name>
    <dbReference type="NCBI Taxonomy" id="1759441"/>
    <lineage>
        <taxon>Eukaryota</taxon>
        <taxon>Fungi</taxon>
        <taxon>Dikarya</taxon>
        <taxon>Basidiomycota</taxon>
        <taxon>Agaricomycotina</taxon>
        <taxon>Agaricomycetes</taxon>
        <taxon>Agaricomycetidae</taxon>
        <taxon>Atheliales</taxon>
        <taxon>Atheliaceae</taxon>
        <taxon>Athelia</taxon>
    </lineage>
</organism>
<accession>A0A166RJE7</accession>
<evidence type="ECO:0008006" key="3">
    <source>
        <dbReference type="Google" id="ProtNLM"/>
    </source>
</evidence>
<reference evidence="1 2" key="1">
    <citation type="journal article" date="2016" name="Mol. Biol. Evol.">
        <title>Comparative Genomics of Early-Diverging Mushroom-Forming Fungi Provides Insights into the Origins of Lignocellulose Decay Capabilities.</title>
        <authorList>
            <person name="Nagy L.G."/>
            <person name="Riley R."/>
            <person name="Tritt A."/>
            <person name="Adam C."/>
            <person name="Daum C."/>
            <person name="Floudas D."/>
            <person name="Sun H."/>
            <person name="Yadav J.S."/>
            <person name="Pangilinan J."/>
            <person name="Larsson K.H."/>
            <person name="Matsuura K."/>
            <person name="Barry K."/>
            <person name="Labutti K."/>
            <person name="Kuo R."/>
            <person name="Ohm R.A."/>
            <person name="Bhattacharya S.S."/>
            <person name="Shirouzu T."/>
            <person name="Yoshinaga Y."/>
            <person name="Martin F.M."/>
            <person name="Grigoriev I.V."/>
            <person name="Hibbett D.S."/>
        </authorList>
    </citation>
    <scope>NUCLEOTIDE SEQUENCE [LARGE SCALE GENOMIC DNA]</scope>
    <source>
        <strain evidence="1 2">CBS 109695</strain>
    </source>
</reference>
<protein>
    <recommendedName>
        <fullName evidence="3">F-box domain-containing protein</fullName>
    </recommendedName>
</protein>
<name>A0A166RJE7_9AGAM</name>